<dbReference type="GO" id="GO:0004139">
    <property type="term" value="F:deoxyribose-phosphate aldolase activity"/>
    <property type="evidence" value="ECO:0007669"/>
    <property type="project" value="UniProtKB-UniRule"/>
</dbReference>
<dbReference type="GO" id="GO:0005737">
    <property type="term" value="C:cytoplasm"/>
    <property type="evidence" value="ECO:0007669"/>
    <property type="project" value="InterPro"/>
</dbReference>
<reference evidence="9 10" key="1">
    <citation type="submission" date="2022-08" db="EMBL/GenBank/DDBJ databases">
        <authorList>
            <person name="Zeman M."/>
            <person name="Kubasova T."/>
        </authorList>
    </citation>
    <scope>NUCLEOTIDE SEQUENCE [LARGE SCALE GENOMIC DNA]</scope>
    <source>
        <strain evidence="9 10">ET62</strain>
    </source>
</reference>
<dbReference type="SMART" id="SM01133">
    <property type="entry name" value="DeoC"/>
    <property type="match status" value="1"/>
</dbReference>
<evidence type="ECO:0000256" key="2">
    <source>
        <dbReference type="ARBA" id="ARBA00009473"/>
    </source>
</evidence>
<accession>A0AAW5N4P4</accession>
<dbReference type="GO" id="GO:0016052">
    <property type="term" value="P:carbohydrate catabolic process"/>
    <property type="evidence" value="ECO:0007669"/>
    <property type="project" value="TreeGrafter"/>
</dbReference>
<evidence type="ECO:0000256" key="5">
    <source>
        <dbReference type="ARBA" id="ARBA00023270"/>
    </source>
</evidence>
<evidence type="ECO:0000256" key="3">
    <source>
        <dbReference type="ARBA" id="ARBA00012515"/>
    </source>
</evidence>
<evidence type="ECO:0000256" key="8">
    <source>
        <dbReference type="SAM" id="MobiDB-lite"/>
    </source>
</evidence>
<dbReference type="InterPro" id="IPR002915">
    <property type="entry name" value="DeoC/FbaB/LacD_aldolase"/>
</dbReference>
<dbReference type="PANTHER" id="PTHR10889">
    <property type="entry name" value="DEOXYRIBOSE-PHOSPHATE ALDOLASE"/>
    <property type="match status" value="1"/>
</dbReference>
<dbReference type="Pfam" id="PF01791">
    <property type="entry name" value="DeoC"/>
    <property type="match status" value="1"/>
</dbReference>
<dbReference type="AlphaFoldDB" id="A0AAW5N4P4"/>
<dbReference type="PANTHER" id="PTHR10889:SF3">
    <property type="entry name" value="DEOXYRIBOSE-PHOSPHATE ALDOLASE"/>
    <property type="match status" value="1"/>
</dbReference>
<proteinExistence type="inferred from homology"/>
<dbReference type="SUPFAM" id="SSF51569">
    <property type="entry name" value="Aldolase"/>
    <property type="match status" value="1"/>
</dbReference>
<feature type="region of interest" description="Disordered" evidence="8">
    <location>
        <begin position="1"/>
        <end position="30"/>
    </location>
</feature>
<evidence type="ECO:0000256" key="4">
    <source>
        <dbReference type="ARBA" id="ARBA00023239"/>
    </source>
</evidence>
<comment type="caution">
    <text evidence="9">The sequence shown here is derived from an EMBL/GenBank/DDBJ whole genome shotgun (WGS) entry which is preliminary data.</text>
</comment>
<dbReference type="Proteomes" id="UP001204579">
    <property type="component" value="Unassembled WGS sequence"/>
</dbReference>
<comment type="pathway">
    <text evidence="1">Carbohydrate degradation; 2-deoxy-D-ribose 1-phosphate degradation; D-glyceraldehyde 3-phosphate and acetaldehyde from 2-deoxy-alpha-D-ribose 1-phosphate: step 2/2.</text>
</comment>
<sequence length="342" mass="38036">MKHLSDDEYLYGNEAEQQQEAYENPSIDEALDETDSFEYDGEDREHLHQPSKYDIALGKYNTALNDAEVAKQTAQLLEKHLDENNTVEVKKFLFNCIDLTTLKCTDSEESVMKFTERVNDFVDAYPDLKNVAAICVYPNMAEIVNDTLEADDVKIACVSGGFPSSQTFIEVKVAETAMALHTGADEIDIVIPVGKFLSNDYEGMCDEIEELKEVCGEKHLKVILETGALGSVSNIKKASILSMYSGADFIKTSTGKERVSATPEAAFVMCKAIKEYFLETGRKVGFKPAGGINTVKDALVYYTIVKEVLGKEWLNNELFRLGTSRLANLLLSEIVGSETKFF</sequence>
<dbReference type="InterPro" id="IPR013785">
    <property type="entry name" value="Aldolase_TIM"/>
</dbReference>
<dbReference type="RefSeq" id="WP_258335829.1">
    <property type="nucleotide sequence ID" value="NZ_JANRHJ010000009.1"/>
</dbReference>
<evidence type="ECO:0000313" key="9">
    <source>
        <dbReference type="EMBL" id="MCR8874172.1"/>
    </source>
</evidence>
<gene>
    <name evidence="9" type="primary">deoC</name>
    <name evidence="9" type="ORF">NW209_09125</name>
</gene>
<name>A0AAW5N4P4_9BACT</name>
<protein>
    <recommendedName>
        <fullName evidence="3 7">Deoxyribose-phosphate aldolase</fullName>
        <ecNumber evidence="3 7">4.1.2.4</ecNumber>
    </recommendedName>
</protein>
<organism evidence="9 10">
    <name type="scientific">Phocaeicola barnesiae</name>
    <dbReference type="NCBI Taxonomy" id="376804"/>
    <lineage>
        <taxon>Bacteria</taxon>
        <taxon>Pseudomonadati</taxon>
        <taxon>Bacteroidota</taxon>
        <taxon>Bacteroidia</taxon>
        <taxon>Bacteroidales</taxon>
        <taxon>Bacteroidaceae</taxon>
        <taxon>Phocaeicola</taxon>
    </lineage>
</organism>
<dbReference type="EMBL" id="JANRHJ010000009">
    <property type="protein sequence ID" value="MCR8874172.1"/>
    <property type="molecule type" value="Genomic_DNA"/>
</dbReference>
<dbReference type="GO" id="GO:0009264">
    <property type="term" value="P:deoxyribonucleotide catabolic process"/>
    <property type="evidence" value="ECO:0007669"/>
    <property type="project" value="UniProtKB-UniRule"/>
</dbReference>
<dbReference type="CDD" id="cd00959">
    <property type="entry name" value="DeoC"/>
    <property type="match status" value="1"/>
</dbReference>
<evidence type="ECO:0000313" key="10">
    <source>
        <dbReference type="Proteomes" id="UP001204579"/>
    </source>
</evidence>
<evidence type="ECO:0000256" key="7">
    <source>
        <dbReference type="NCBIfam" id="TIGR00126"/>
    </source>
</evidence>
<keyword evidence="5" id="KW-0704">Schiff base</keyword>
<evidence type="ECO:0000256" key="6">
    <source>
        <dbReference type="ARBA" id="ARBA00048791"/>
    </source>
</evidence>
<keyword evidence="10" id="KW-1185">Reference proteome</keyword>
<dbReference type="Gene3D" id="3.20.20.70">
    <property type="entry name" value="Aldolase class I"/>
    <property type="match status" value="1"/>
</dbReference>
<comment type="catalytic activity">
    <reaction evidence="6">
        <text>2-deoxy-D-ribose 5-phosphate = D-glyceraldehyde 3-phosphate + acetaldehyde</text>
        <dbReference type="Rhea" id="RHEA:12821"/>
        <dbReference type="ChEBI" id="CHEBI:15343"/>
        <dbReference type="ChEBI" id="CHEBI:59776"/>
        <dbReference type="ChEBI" id="CHEBI:62877"/>
        <dbReference type="EC" id="4.1.2.4"/>
    </reaction>
</comment>
<dbReference type="EC" id="4.1.2.4" evidence="3 7"/>
<comment type="similarity">
    <text evidence="2">Belongs to the DeoC/FbaB aldolase family. DeoC type 2 subfamily.</text>
</comment>
<dbReference type="NCBIfam" id="TIGR00126">
    <property type="entry name" value="deoC"/>
    <property type="match status" value="1"/>
</dbReference>
<evidence type="ECO:0000256" key="1">
    <source>
        <dbReference type="ARBA" id="ARBA00004816"/>
    </source>
</evidence>
<dbReference type="InterPro" id="IPR011343">
    <property type="entry name" value="DeoC"/>
</dbReference>
<keyword evidence="4 9" id="KW-0456">Lyase</keyword>